<name>A0A392TYB1_9FABA</name>
<dbReference type="Proteomes" id="UP000265520">
    <property type="component" value="Unassembled WGS sequence"/>
</dbReference>
<feature type="non-terminal residue" evidence="1">
    <location>
        <position position="48"/>
    </location>
</feature>
<reference evidence="1 2" key="1">
    <citation type="journal article" date="2018" name="Front. Plant Sci.">
        <title>Red Clover (Trifolium pratense) and Zigzag Clover (T. medium) - A Picture of Genomic Similarities and Differences.</title>
        <authorList>
            <person name="Dluhosova J."/>
            <person name="Istvanek J."/>
            <person name="Nedelnik J."/>
            <person name="Repkova J."/>
        </authorList>
    </citation>
    <scope>NUCLEOTIDE SEQUENCE [LARGE SCALE GENOMIC DNA]</scope>
    <source>
        <strain evidence="2">cv. 10/8</strain>
        <tissue evidence="1">Leaf</tissue>
    </source>
</reference>
<dbReference type="AlphaFoldDB" id="A0A392TYB1"/>
<evidence type="ECO:0000313" key="1">
    <source>
        <dbReference type="EMBL" id="MCI65878.1"/>
    </source>
</evidence>
<proteinExistence type="predicted"/>
<keyword evidence="2" id="KW-1185">Reference proteome</keyword>
<evidence type="ECO:0000313" key="2">
    <source>
        <dbReference type="Proteomes" id="UP000265520"/>
    </source>
</evidence>
<sequence length="48" mass="5286">MQPRWNGGAGNVSIGFNYDDLIIIGVTRVRIKGRCASRVSEPGGVRRR</sequence>
<comment type="caution">
    <text evidence="1">The sequence shown here is derived from an EMBL/GenBank/DDBJ whole genome shotgun (WGS) entry which is preliminary data.</text>
</comment>
<organism evidence="1 2">
    <name type="scientific">Trifolium medium</name>
    <dbReference type="NCBI Taxonomy" id="97028"/>
    <lineage>
        <taxon>Eukaryota</taxon>
        <taxon>Viridiplantae</taxon>
        <taxon>Streptophyta</taxon>
        <taxon>Embryophyta</taxon>
        <taxon>Tracheophyta</taxon>
        <taxon>Spermatophyta</taxon>
        <taxon>Magnoliopsida</taxon>
        <taxon>eudicotyledons</taxon>
        <taxon>Gunneridae</taxon>
        <taxon>Pentapetalae</taxon>
        <taxon>rosids</taxon>
        <taxon>fabids</taxon>
        <taxon>Fabales</taxon>
        <taxon>Fabaceae</taxon>
        <taxon>Papilionoideae</taxon>
        <taxon>50 kb inversion clade</taxon>
        <taxon>NPAAA clade</taxon>
        <taxon>Hologalegina</taxon>
        <taxon>IRL clade</taxon>
        <taxon>Trifolieae</taxon>
        <taxon>Trifolium</taxon>
    </lineage>
</organism>
<dbReference type="EMBL" id="LXQA010684377">
    <property type="protein sequence ID" value="MCI65878.1"/>
    <property type="molecule type" value="Genomic_DNA"/>
</dbReference>
<protein>
    <submittedName>
        <fullName evidence="1">Uncharacterized protein</fullName>
    </submittedName>
</protein>
<accession>A0A392TYB1</accession>